<dbReference type="Gene3D" id="1.10.510.10">
    <property type="entry name" value="Transferase(Phosphotransferase) domain 1"/>
    <property type="match status" value="1"/>
</dbReference>
<keyword evidence="6" id="KW-0067">ATP-binding</keyword>
<keyword evidence="9" id="KW-1185">Reference proteome</keyword>
<dbReference type="SUPFAM" id="SSF56112">
    <property type="entry name" value="Protein kinase-like (PK-like)"/>
    <property type="match status" value="1"/>
</dbReference>
<evidence type="ECO:0000259" key="7">
    <source>
        <dbReference type="PROSITE" id="PS50011"/>
    </source>
</evidence>
<evidence type="ECO:0000256" key="2">
    <source>
        <dbReference type="ARBA" id="ARBA00022527"/>
    </source>
</evidence>
<dbReference type="RefSeq" id="WP_377553618.1">
    <property type="nucleotide sequence ID" value="NZ_JBHSBN010000066.1"/>
</dbReference>
<protein>
    <recommendedName>
        <fullName evidence="1">non-specific serine/threonine protein kinase</fullName>
        <ecNumber evidence="1">2.7.11.1</ecNumber>
    </recommendedName>
</protein>
<comment type="caution">
    <text evidence="8">The sequence shown here is derived from an EMBL/GenBank/DDBJ whole genome shotgun (WGS) entry which is preliminary data.</text>
</comment>
<dbReference type="EMBL" id="JBHSBN010000066">
    <property type="protein sequence ID" value="MFC4110824.1"/>
    <property type="molecule type" value="Genomic_DNA"/>
</dbReference>
<gene>
    <name evidence="8" type="ORF">ACFOX0_33560</name>
</gene>
<keyword evidence="3" id="KW-0808">Transferase</keyword>
<evidence type="ECO:0000313" key="9">
    <source>
        <dbReference type="Proteomes" id="UP001595868"/>
    </source>
</evidence>
<evidence type="ECO:0000256" key="3">
    <source>
        <dbReference type="ARBA" id="ARBA00022679"/>
    </source>
</evidence>
<keyword evidence="5 8" id="KW-0418">Kinase</keyword>
<dbReference type="PANTHER" id="PTHR43289">
    <property type="entry name" value="MITOGEN-ACTIVATED PROTEIN KINASE KINASE KINASE 20-RELATED"/>
    <property type="match status" value="1"/>
</dbReference>
<evidence type="ECO:0000256" key="1">
    <source>
        <dbReference type="ARBA" id="ARBA00012513"/>
    </source>
</evidence>
<dbReference type="EC" id="2.7.11.1" evidence="1"/>
<reference evidence="9" key="1">
    <citation type="journal article" date="2019" name="Int. J. Syst. Evol. Microbiol.">
        <title>The Global Catalogue of Microorganisms (GCM) 10K type strain sequencing project: providing services to taxonomists for standard genome sequencing and annotation.</title>
        <authorList>
            <consortium name="The Broad Institute Genomics Platform"/>
            <consortium name="The Broad Institute Genome Sequencing Center for Infectious Disease"/>
            <person name="Wu L."/>
            <person name="Ma J."/>
        </authorList>
    </citation>
    <scope>NUCLEOTIDE SEQUENCE [LARGE SCALE GENOMIC DNA]</scope>
    <source>
        <strain evidence="9">2902at01</strain>
    </source>
</reference>
<dbReference type="InterPro" id="IPR000719">
    <property type="entry name" value="Prot_kinase_dom"/>
</dbReference>
<dbReference type="PROSITE" id="PS50011">
    <property type="entry name" value="PROTEIN_KINASE_DOM"/>
    <property type="match status" value="1"/>
</dbReference>
<evidence type="ECO:0000256" key="6">
    <source>
        <dbReference type="ARBA" id="ARBA00022840"/>
    </source>
</evidence>
<evidence type="ECO:0000256" key="5">
    <source>
        <dbReference type="ARBA" id="ARBA00022777"/>
    </source>
</evidence>
<dbReference type="InterPro" id="IPR011009">
    <property type="entry name" value="Kinase-like_dom_sf"/>
</dbReference>
<proteinExistence type="predicted"/>
<evidence type="ECO:0000256" key="4">
    <source>
        <dbReference type="ARBA" id="ARBA00022741"/>
    </source>
</evidence>
<keyword evidence="2 8" id="KW-0723">Serine/threonine-protein kinase</keyword>
<organism evidence="8 9">
    <name type="scientific">Micromonospora zhanjiangensis</name>
    <dbReference type="NCBI Taxonomy" id="1522057"/>
    <lineage>
        <taxon>Bacteria</taxon>
        <taxon>Bacillati</taxon>
        <taxon>Actinomycetota</taxon>
        <taxon>Actinomycetes</taxon>
        <taxon>Micromonosporales</taxon>
        <taxon>Micromonosporaceae</taxon>
        <taxon>Micromonospora</taxon>
    </lineage>
</organism>
<keyword evidence="4" id="KW-0547">Nucleotide-binding</keyword>
<dbReference type="Proteomes" id="UP001595868">
    <property type="component" value="Unassembled WGS sequence"/>
</dbReference>
<dbReference type="SMART" id="SM00220">
    <property type="entry name" value="S_TKc"/>
    <property type="match status" value="1"/>
</dbReference>
<dbReference type="Pfam" id="PF00069">
    <property type="entry name" value="Pkinase"/>
    <property type="match status" value="1"/>
</dbReference>
<evidence type="ECO:0000313" key="8">
    <source>
        <dbReference type="EMBL" id="MFC4110824.1"/>
    </source>
</evidence>
<name>A0ABV8KX84_9ACTN</name>
<feature type="domain" description="Protein kinase" evidence="7">
    <location>
        <begin position="232"/>
        <end position="497"/>
    </location>
</feature>
<dbReference type="GO" id="GO:0004674">
    <property type="term" value="F:protein serine/threonine kinase activity"/>
    <property type="evidence" value="ECO:0007669"/>
    <property type="project" value="UniProtKB-KW"/>
</dbReference>
<sequence length="509" mass="55744">MFNLAADTGDLGCSLSYGSTPGRRQGRDDAVTRAASGEPPIHFYAHQARAGEAGAREDFEQMIALLVEAVRGDARLVFAHGGDWGIDALVGDLNGRVTIWQAKYFPHGVTNRHRGQIEGSFASAVRNASQHGYQIQEWVLCVPSSLDPQMSQWWDNWRQTQTRLTRVQLVLWDETGLRNELMRPAARYVRRAYYHPYQDAGDEDSGPPKNSESVMVPSAVLRRPSDHPATPWSGGDERRIGAHRYLLHADSVEQVSLDHSWSWREATADRVQHNPLRVRLRQLHLLRDTSTAQRRRDEVRAQGHLLRKLDGTGGLPSLDDLTEEAAATTLVTVLPIGLTWRQAFGPIGTPLARFTATGVLGAAAEVCATLAVLHREGASHRALGPDGIVLTGRTRRAALVDGGLAALTPQPSEGVAGYRAPEQHRGGGSAIPVDVYQVAALVYHTVTGHPPSPYATPPIRASLPEWPEHLDDLLLRCLDPDPSRRPVGPGALAAAFREGRRLLSRGDTR</sequence>
<accession>A0ABV8KX84</accession>
<dbReference type="PANTHER" id="PTHR43289:SF6">
    <property type="entry name" value="SERINE_THREONINE-PROTEIN KINASE NEKL-3"/>
    <property type="match status" value="1"/>
</dbReference>